<reference evidence="3" key="1">
    <citation type="submission" date="2019-09" db="EMBL/GenBank/DDBJ databases">
        <title>Characterisation of the sponge microbiome using genome-centric metagenomics.</title>
        <authorList>
            <person name="Engelberts J.P."/>
            <person name="Robbins S.J."/>
            <person name="De Goeij J.M."/>
            <person name="Aranda M."/>
            <person name="Bell S.C."/>
            <person name="Webster N.S."/>
        </authorList>
    </citation>
    <scope>NUCLEOTIDE SEQUENCE</scope>
    <source>
        <strain evidence="3">SB0664_bin_43</strain>
    </source>
</reference>
<dbReference type="Pfam" id="PF07331">
    <property type="entry name" value="TctB"/>
    <property type="match status" value="1"/>
</dbReference>
<name>A0A6B0Y1G7_9RHOB</name>
<evidence type="ECO:0000256" key="1">
    <source>
        <dbReference type="SAM" id="Phobius"/>
    </source>
</evidence>
<feature type="transmembrane region" description="Helical" evidence="1">
    <location>
        <begin position="120"/>
        <end position="143"/>
    </location>
</feature>
<evidence type="ECO:0000259" key="2">
    <source>
        <dbReference type="Pfam" id="PF07331"/>
    </source>
</evidence>
<protein>
    <submittedName>
        <fullName evidence="3">Tripartite tricarboxylate transporter TctB family protein</fullName>
    </submittedName>
</protein>
<keyword evidence="1" id="KW-0812">Transmembrane</keyword>
<sequence length="152" mass="16364">MTRMLDISVSGILLVSGIALFAMTFGDAFDVPTFGGDVGSAFAPRVFLAIWIVLAGVTLIQAIRSSAPEAPEIKLVQMVTLVVIVCATGLAITKVGFVFATIPGFAAFCWTFQYRKPVPLTALAVLAPLAIWALFTFGFELLLPRSPWFHQI</sequence>
<dbReference type="InterPro" id="IPR009936">
    <property type="entry name" value="DUF1468"/>
</dbReference>
<evidence type="ECO:0000313" key="3">
    <source>
        <dbReference type="EMBL" id="MXY33590.1"/>
    </source>
</evidence>
<keyword evidence="1" id="KW-1133">Transmembrane helix</keyword>
<dbReference type="AlphaFoldDB" id="A0A6B0Y1G7"/>
<organism evidence="3">
    <name type="scientific">Boseongicola sp. SB0664_bin_43</name>
    <dbReference type="NCBI Taxonomy" id="2604844"/>
    <lineage>
        <taxon>Bacteria</taxon>
        <taxon>Pseudomonadati</taxon>
        <taxon>Pseudomonadota</taxon>
        <taxon>Alphaproteobacteria</taxon>
        <taxon>Rhodobacterales</taxon>
        <taxon>Paracoccaceae</taxon>
        <taxon>Boseongicola</taxon>
    </lineage>
</organism>
<accession>A0A6B0Y1G7</accession>
<feature type="transmembrane region" description="Helical" evidence="1">
    <location>
        <begin position="42"/>
        <end position="63"/>
    </location>
</feature>
<proteinExistence type="predicted"/>
<dbReference type="EMBL" id="VXRY01000234">
    <property type="protein sequence ID" value="MXY33590.1"/>
    <property type="molecule type" value="Genomic_DNA"/>
</dbReference>
<gene>
    <name evidence="3" type="ORF">F4Y60_05775</name>
</gene>
<keyword evidence="1" id="KW-0472">Membrane</keyword>
<feature type="domain" description="DUF1468" evidence="2">
    <location>
        <begin position="13"/>
        <end position="144"/>
    </location>
</feature>
<feature type="transmembrane region" description="Helical" evidence="1">
    <location>
        <begin position="75"/>
        <end position="100"/>
    </location>
</feature>
<comment type="caution">
    <text evidence="3">The sequence shown here is derived from an EMBL/GenBank/DDBJ whole genome shotgun (WGS) entry which is preliminary data.</text>
</comment>